<gene>
    <name evidence="2" type="ORF">SAMN05880501_1236</name>
</gene>
<feature type="transmembrane region" description="Helical" evidence="1">
    <location>
        <begin position="48"/>
        <end position="68"/>
    </location>
</feature>
<dbReference type="EMBL" id="OBMQ01000023">
    <property type="protein sequence ID" value="SOC27530.1"/>
    <property type="molecule type" value="Genomic_DNA"/>
</dbReference>
<keyword evidence="1" id="KW-0812">Transmembrane</keyword>
<accession>A0A285TU37</accession>
<dbReference type="OrthoDB" id="1934177at2"/>
<organism evidence="2 3">
    <name type="scientific">Ureibacillus xyleni</name>
    <dbReference type="NCBI Taxonomy" id="614648"/>
    <lineage>
        <taxon>Bacteria</taxon>
        <taxon>Bacillati</taxon>
        <taxon>Bacillota</taxon>
        <taxon>Bacilli</taxon>
        <taxon>Bacillales</taxon>
        <taxon>Caryophanaceae</taxon>
        <taxon>Ureibacillus</taxon>
    </lineage>
</organism>
<dbReference type="AlphaFoldDB" id="A0A285TU37"/>
<protein>
    <submittedName>
        <fullName evidence="2">Uncharacterized protein</fullName>
    </submittedName>
</protein>
<evidence type="ECO:0000256" key="1">
    <source>
        <dbReference type="SAM" id="Phobius"/>
    </source>
</evidence>
<sequence length="105" mass="12590">MNILPYFFVSLITVFIVNLVMWLLFKDVEKKDKGFVLGYYRLSYRRRFIRSLWGIPFALLVYLALFWLVDLTSIEYILVGAIFLLLIFVDSSYNYIKWKKNGRNS</sequence>
<keyword evidence="1" id="KW-0472">Membrane</keyword>
<dbReference type="Proteomes" id="UP000219636">
    <property type="component" value="Unassembled WGS sequence"/>
</dbReference>
<keyword evidence="3" id="KW-1185">Reference proteome</keyword>
<name>A0A285TU37_9BACL</name>
<feature type="transmembrane region" description="Helical" evidence="1">
    <location>
        <begin position="74"/>
        <end position="96"/>
    </location>
</feature>
<feature type="transmembrane region" description="Helical" evidence="1">
    <location>
        <begin position="6"/>
        <end position="25"/>
    </location>
</feature>
<reference evidence="3" key="1">
    <citation type="submission" date="2017-08" db="EMBL/GenBank/DDBJ databases">
        <authorList>
            <person name="Varghese N."/>
            <person name="Submissions S."/>
        </authorList>
    </citation>
    <scope>NUCLEOTIDE SEQUENCE [LARGE SCALE GENOMIC DNA]</scope>
    <source>
        <strain evidence="3">JC22</strain>
    </source>
</reference>
<keyword evidence="1" id="KW-1133">Transmembrane helix</keyword>
<evidence type="ECO:0000313" key="2">
    <source>
        <dbReference type="EMBL" id="SOC27530.1"/>
    </source>
</evidence>
<proteinExistence type="predicted"/>
<dbReference type="RefSeq" id="WP_097075366.1">
    <property type="nucleotide sequence ID" value="NZ_OBMQ01000023.1"/>
</dbReference>
<evidence type="ECO:0000313" key="3">
    <source>
        <dbReference type="Proteomes" id="UP000219636"/>
    </source>
</evidence>